<dbReference type="InterPro" id="IPR021871">
    <property type="entry name" value="DUF3482"/>
</dbReference>
<dbReference type="AlphaFoldDB" id="A0A380TAM8"/>
<dbReference type="PANTHER" id="PTHR42714:SF7">
    <property type="entry name" value="G DOMAIN-CONTAINING PROTEIN"/>
    <property type="match status" value="1"/>
</dbReference>
<proteinExistence type="predicted"/>
<sequence>MSGRGAAGALRVAVVGHTNTGKTSLLRTLTRDVSFGAISDRPGTTRHVEGAVLSVRGASGRELAPVELYDTPGLEDSPRLLESLDRLRSDRRTPWVDVIRAFLEGEEANTSFAQEAKALRQVLLSDVALYVIDARDRVLGKHRDELEILSRCARPVVPVLNFVASPEARTDAWRRQLTEVNMHAIAEFDTVVLNEFAEQRLFEKMLTLLDSFRPTLEALIRERKEERQQLIRSAAELLADLLIDVAAYRLTVAEGDDPKRAAATLQDSVRGREQACVGSLLTLFRFRADDFEADSLPLIGGHWGLDLFNPASLRQFGVRAGGGAAAGGAAGLAIDMMTGGLSLGAAAMLGATIGAVWSSFGTHGRRIAERLMGINELRVEETTLRLLAVRQIALLDALLRRGHASQEKIRLAAAAGKQQKAWAAQPLPVVLEECRPYPDWSRLGGASALDLESDPRRLAARDRLADLIEAAVTAGDRLADVPGAV</sequence>
<feature type="domain" description="G" evidence="1">
    <location>
        <begin position="11"/>
        <end position="161"/>
    </location>
</feature>
<dbReference type="InterPro" id="IPR027417">
    <property type="entry name" value="P-loop_NTPase"/>
</dbReference>
<reference evidence="2" key="1">
    <citation type="submission" date="2018-07" db="EMBL/GenBank/DDBJ databases">
        <authorList>
            <person name="Quirk P.G."/>
            <person name="Krulwich T.A."/>
        </authorList>
    </citation>
    <scope>NUCLEOTIDE SEQUENCE</scope>
</reference>
<dbReference type="GO" id="GO:0030488">
    <property type="term" value="P:tRNA methylation"/>
    <property type="evidence" value="ECO:0007669"/>
    <property type="project" value="TreeGrafter"/>
</dbReference>
<dbReference type="CDD" id="cd00882">
    <property type="entry name" value="Ras_like_GTPase"/>
    <property type="match status" value="1"/>
</dbReference>
<dbReference type="PANTHER" id="PTHR42714">
    <property type="entry name" value="TRNA MODIFICATION GTPASE GTPBP3"/>
    <property type="match status" value="1"/>
</dbReference>
<evidence type="ECO:0000313" key="2">
    <source>
        <dbReference type="EMBL" id="SUS04185.1"/>
    </source>
</evidence>
<gene>
    <name evidence="2" type="ORF">DF3PB_1200007</name>
</gene>
<name>A0A380TAM8_9ZZZZ</name>
<dbReference type="EMBL" id="UIDG01000025">
    <property type="protein sequence ID" value="SUS04185.1"/>
    <property type="molecule type" value="Genomic_DNA"/>
</dbReference>
<dbReference type="Pfam" id="PF11981">
    <property type="entry name" value="DUF3482"/>
    <property type="match status" value="1"/>
</dbReference>
<dbReference type="GO" id="GO:0002098">
    <property type="term" value="P:tRNA wobble uridine modification"/>
    <property type="evidence" value="ECO:0007669"/>
    <property type="project" value="TreeGrafter"/>
</dbReference>
<dbReference type="GO" id="GO:0005525">
    <property type="term" value="F:GTP binding"/>
    <property type="evidence" value="ECO:0007669"/>
    <property type="project" value="InterPro"/>
</dbReference>
<dbReference type="Gene3D" id="3.40.50.300">
    <property type="entry name" value="P-loop containing nucleotide triphosphate hydrolases"/>
    <property type="match status" value="1"/>
</dbReference>
<protein>
    <submittedName>
        <fullName evidence="2">GTPase SAR1</fullName>
    </submittedName>
</protein>
<evidence type="ECO:0000259" key="1">
    <source>
        <dbReference type="Pfam" id="PF01926"/>
    </source>
</evidence>
<accession>A0A380TAM8</accession>
<dbReference type="Pfam" id="PF01926">
    <property type="entry name" value="MMR_HSR1"/>
    <property type="match status" value="1"/>
</dbReference>
<dbReference type="GO" id="GO:0005829">
    <property type="term" value="C:cytosol"/>
    <property type="evidence" value="ECO:0007669"/>
    <property type="project" value="TreeGrafter"/>
</dbReference>
<organism evidence="2">
    <name type="scientific">metagenome</name>
    <dbReference type="NCBI Taxonomy" id="256318"/>
    <lineage>
        <taxon>unclassified sequences</taxon>
        <taxon>metagenomes</taxon>
    </lineage>
</organism>
<dbReference type="SUPFAM" id="SSF52540">
    <property type="entry name" value="P-loop containing nucleoside triphosphate hydrolases"/>
    <property type="match status" value="1"/>
</dbReference>
<dbReference type="InterPro" id="IPR006073">
    <property type="entry name" value="GTP-bd"/>
</dbReference>